<feature type="transmembrane region" description="Helical" evidence="1">
    <location>
        <begin position="74"/>
        <end position="93"/>
    </location>
</feature>
<keyword evidence="1" id="KW-1133">Transmembrane helix</keyword>
<keyword evidence="1" id="KW-0812">Transmembrane</keyword>
<dbReference type="Proteomes" id="UP000030687">
    <property type="component" value="Unassembled WGS sequence"/>
</dbReference>
<proteinExistence type="predicted"/>
<dbReference type="InParanoid" id="V4UZB9"/>
<dbReference type="KEGG" id="cic:CICLE_v10004026mg"/>
<name>V4UZB9_CITCL</name>
<sequence>MVFAISDALGLIFSSTSLLVFLSIQTVRYAEEDFLESLPKKLIIVLASLFLSIVNMMISFVATFSIVLHDRSKWLAVTVPILASLPVTIYVLLQLPLSVQTYQSTYGSGIFRLVKI</sequence>
<dbReference type="PANTHER" id="PTHR24177">
    <property type="entry name" value="CASKIN"/>
    <property type="match status" value="1"/>
</dbReference>
<dbReference type="EMBL" id="KI536799">
    <property type="protein sequence ID" value="ESR44794.1"/>
    <property type="molecule type" value="Genomic_DNA"/>
</dbReference>
<keyword evidence="1" id="KW-0472">Membrane</keyword>
<dbReference type="eggNOG" id="KOG0504">
    <property type="taxonomic scope" value="Eukaryota"/>
</dbReference>
<dbReference type="InterPro" id="IPR026961">
    <property type="entry name" value="PGG_dom"/>
</dbReference>
<evidence type="ECO:0000259" key="2">
    <source>
        <dbReference type="Pfam" id="PF13962"/>
    </source>
</evidence>
<dbReference type="STRING" id="85681.V4UZB9"/>
<organism evidence="3 4">
    <name type="scientific">Citrus clementina</name>
    <name type="common">Clementine</name>
    <name type="synonym">Citrus deliciosa x Citrus sinensis</name>
    <dbReference type="NCBI Taxonomy" id="85681"/>
    <lineage>
        <taxon>Eukaryota</taxon>
        <taxon>Viridiplantae</taxon>
        <taxon>Streptophyta</taxon>
        <taxon>Embryophyta</taxon>
        <taxon>Tracheophyta</taxon>
        <taxon>Spermatophyta</taxon>
        <taxon>Magnoliopsida</taxon>
        <taxon>eudicotyledons</taxon>
        <taxon>Gunneridae</taxon>
        <taxon>Pentapetalae</taxon>
        <taxon>rosids</taxon>
        <taxon>malvids</taxon>
        <taxon>Sapindales</taxon>
        <taxon>Rutaceae</taxon>
        <taxon>Aurantioideae</taxon>
        <taxon>Citrus</taxon>
    </lineage>
</organism>
<dbReference type="PANTHER" id="PTHR24177:SF365">
    <property type="entry name" value="ANKYRIN REPEAT-CONTAINING PROTEIN NPR4-LIKE ISOFORM X1"/>
    <property type="match status" value="1"/>
</dbReference>
<protein>
    <recommendedName>
        <fullName evidence="2">PGG domain-containing protein</fullName>
    </recommendedName>
</protein>
<evidence type="ECO:0000313" key="3">
    <source>
        <dbReference type="EMBL" id="ESR44794.1"/>
    </source>
</evidence>
<accession>V4UZB9</accession>
<gene>
    <name evidence="3" type="ORF">CICLE_v10004026mg</name>
</gene>
<feature type="domain" description="PGG" evidence="2">
    <location>
        <begin position="2"/>
        <end position="66"/>
    </location>
</feature>
<dbReference type="GO" id="GO:0016020">
    <property type="term" value="C:membrane"/>
    <property type="evidence" value="ECO:0007669"/>
    <property type="project" value="TreeGrafter"/>
</dbReference>
<feature type="transmembrane region" description="Helical" evidence="1">
    <location>
        <begin position="42"/>
        <end position="68"/>
    </location>
</feature>
<dbReference type="Gramene" id="ESR44794">
    <property type="protein sequence ID" value="ESR44794"/>
    <property type="gene ID" value="CICLE_v10004026mg"/>
</dbReference>
<dbReference type="AlphaFoldDB" id="V4UZB9"/>
<reference evidence="3 4" key="1">
    <citation type="submission" date="2013-10" db="EMBL/GenBank/DDBJ databases">
        <authorList>
            <consortium name="International Citrus Genome Consortium"/>
            <person name="Jenkins J."/>
            <person name="Schmutz J."/>
            <person name="Prochnik S."/>
            <person name="Rokhsar D."/>
            <person name="Gmitter F."/>
            <person name="Ollitrault P."/>
            <person name="Machado M."/>
            <person name="Talon M."/>
            <person name="Wincker P."/>
            <person name="Jaillon O."/>
            <person name="Morgante M."/>
        </authorList>
    </citation>
    <scope>NUCLEOTIDE SEQUENCE</scope>
    <source>
        <strain evidence="4">cv. Clemenules</strain>
    </source>
</reference>
<evidence type="ECO:0000256" key="1">
    <source>
        <dbReference type="SAM" id="Phobius"/>
    </source>
</evidence>
<dbReference type="OMA" id="WWSTSIP"/>
<evidence type="ECO:0000313" key="4">
    <source>
        <dbReference type="Proteomes" id="UP000030687"/>
    </source>
</evidence>
<keyword evidence="4" id="KW-1185">Reference proteome</keyword>
<dbReference type="Pfam" id="PF13962">
    <property type="entry name" value="PGG"/>
    <property type="match status" value="1"/>
</dbReference>
<feature type="transmembrane region" description="Helical" evidence="1">
    <location>
        <begin position="12"/>
        <end position="30"/>
    </location>
</feature>